<evidence type="ECO:0000256" key="4">
    <source>
        <dbReference type="ARBA" id="ARBA00022729"/>
    </source>
</evidence>
<dbReference type="Pfam" id="PF00496">
    <property type="entry name" value="SBP_bac_5"/>
    <property type="match status" value="1"/>
</dbReference>
<feature type="non-terminal residue" evidence="6">
    <location>
        <position position="1"/>
    </location>
</feature>
<accession>A0A381Y953</accession>
<organism evidence="6">
    <name type="scientific">marine metagenome</name>
    <dbReference type="NCBI Taxonomy" id="408172"/>
    <lineage>
        <taxon>unclassified sequences</taxon>
        <taxon>metagenomes</taxon>
        <taxon>ecological metagenomes</taxon>
    </lineage>
</organism>
<dbReference type="Gene3D" id="3.90.76.10">
    <property type="entry name" value="Dipeptide-binding Protein, Domain 1"/>
    <property type="match status" value="1"/>
</dbReference>
<dbReference type="PANTHER" id="PTHR30290:SF10">
    <property type="entry name" value="PERIPLASMIC OLIGOPEPTIDE-BINDING PROTEIN-RELATED"/>
    <property type="match status" value="1"/>
</dbReference>
<name>A0A381Y953_9ZZZZ</name>
<dbReference type="PANTHER" id="PTHR30290">
    <property type="entry name" value="PERIPLASMIC BINDING COMPONENT OF ABC TRANSPORTER"/>
    <property type="match status" value="1"/>
</dbReference>
<proteinExistence type="inferred from homology"/>
<evidence type="ECO:0000256" key="2">
    <source>
        <dbReference type="ARBA" id="ARBA00005695"/>
    </source>
</evidence>
<dbReference type="InterPro" id="IPR039424">
    <property type="entry name" value="SBP_5"/>
</dbReference>
<reference evidence="6" key="1">
    <citation type="submission" date="2018-05" db="EMBL/GenBank/DDBJ databases">
        <authorList>
            <person name="Lanie J.A."/>
            <person name="Ng W.-L."/>
            <person name="Kazmierczak K.M."/>
            <person name="Andrzejewski T.M."/>
            <person name="Davidsen T.M."/>
            <person name="Wayne K.J."/>
            <person name="Tettelin H."/>
            <person name="Glass J.I."/>
            <person name="Rusch D."/>
            <person name="Podicherti R."/>
            <person name="Tsui H.-C.T."/>
            <person name="Winkler M.E."/>
        </authorList>
    </citation>
    <scope>NUCLEOTIDE SEQUENCE</scope>
</reference>
<dbReference type="EMBL" id="UINC01017644">
    <property type="protein sequence ID" value="SVA73410.1"/>
    <property type="molecule type" value="Genomic_DNA"/>
</dbReference>
<dbReference type="Gene3D" id="3.10.105.10">
    <property type="entry name" value="Dipeptide-binding Protein, Domain 3"/>
    <property type="match status" value="1"/>
</dbReference>
<comment type="subcellular location">
    <subcellularLocation>
        <location evidence="1">Cell envelope</location>
    </subcellularLocation>
</comment>
<sequence length="402" mass="45702">NARDINHGKNQDLTSLGIKAIDNLTLVIETEHPAPYLPHVVSFGDAFPVPKWAVEKHGRKWTDGGNIVTNSGFKIKEWVRGSHMTFVPDPNYNGPNQPYLEQVIHPFRDQAAANILPYETNEVDIENVDLSEVDRIRNDPVLSKELVQMSNPATWYLFFRTQAPPFNDIRVREALSRSINREAIVQAVLRGVATPAYSMLPPGFEDYDGPAYKPIQQFNPKRAAQLMAEAGYPRGRGFPKQELWLRAPDPTTRRVAVAIQSMVKETLGVDLELRSSDDTAYMNALFGWQMNIGFINFGADYLDPRNMLDMTWRSQPKGAGRQDWVNGTFDNLLQQAIQITDAARRTQLYKQAERTLVSDYAAAFVYHPQGLQLRKPWVKGYKKHPDGNVGRHFDYTKIYIAK</sequence>
<evidence type="ECO:0000256" key="3">
    <source>
        <dbReference type="ARBA" id="ARBA00022448"/>
    </source>
</evidence>
<feature type="domain" description="Solute-binding protein family 5" evidence="5">
    <location>
        <begin position="10"/>
        <end position="317"/>
    </location>
</feature>
<dbReference type="GO" id="GO:1904680">
    <property type="term" value="F:peptide transmembrane transporter activity"/>
    <property type="evidence" value="ECO:0007669"/>
    <property type="project" value="TreeGrafter"/>
</dbReference>
<evidence type="ECO:0000256" key="1">
    <source>
        <dbReference type="ARBA" id="ARBA00004196"/>
    </source>
</evidence>
<keyword evidence="4" id="KW-0732">Signal</keyword>
<dbReference type="Gene3D" id="3.40.190.10">
    <property type="entry name" value="Periplasmic binding protein-like II"/>
    <property type="match status" value="1"/>
</dbReference>
<dbReference type="InterPro" id="IPR000914">
    <property type="entry name" value="SBP_5_dom"/>
</dbReference>
<dbReference type="CDD" id="cd08504">
    <property type="entry name" value="PBP2_OppA"/>
    <property type="match status" value="1"/>
</dbReference>
<dbReference type="SUPFAM" id="SSF53850">
    <property type="entry name" value="Periplasmic binding protein-like II"/>
    <property type="match status" value="1"/>
</dbReference>
<evidence type="ECO:0000259" key="5">
    <source>
        <dbReference type="Pfam" id="PF00496"/>
    </source>
</evidence>
<protein>
    <recommendedName>
        <fullName evidence="5">Solute-binding protein family 5 domain-containing protein</fullName>
    </recommendedName>
</protein>
<evidence type="ECO:0000313" key="6">
    <source>
        <dbReference type="EMBL" id="SVA73410.1"/>
    </source>
</evidence>
<dbReference type="GO" id="GO:0015833">
    <property type="term" value="P:peptide transport"/>
    <property type="evidence" value="ECO:0007669"/>
    <property type="project" value="TreeGrafter"/>
</dbReference>
<dbReference type="AlphaFoldDB" id="A0A381Y953"/>
<keyword evidence="3" id="KW-0813">Transport</keyword>
<dbReference type="GO" id="GO:0030313">
    <property type="term" value="C:cell envelope"/>
    <property type="evidence" value="ECO:0007669"/>
    <property type="project" value="UniProtKB-SubCell"/>
</dbReference>
<gene>
    <name evidence="6" type="ORF">METZ01_LOCUS126264</name>
</gene>
<comment type="similarity">
    <text evidence="2">Belongs to the bacterial solute-binding protein 5 family.</text>
</comment>